<proteinExistence type="predicted"/>
<name>A0ABP9X5S5_9CHLR</name>
<feature type="signal peptide" evidence="1">
    <location>
        <begin position="1"/>
        <end position="32"/>
    </location>
</feature>
<sequence>MDTHFWRKLAAVGLACSILFTFITAAPQAAFAAAPLGQTIWLRAMSSGKYVSADANRGANSPLVADRDAANGWEQFQVVDAGNGYIGLRALATGKFVSADQNFANTPLVADRNTISGWEQFQWVDVTAGQVQLRSIGNNNFVSSDLNLGTHAPLVANRPTASGWETFNWGVVGVNPTPNPTTPPGTTPDFGPNVLMFDPSMSTASIQTQINNVYAIQQNSQFGSARYTLMFKPGTYNGLNIPVGFYTQLLGVGASPDSVNINGSVYSNAYLGNDNATCNFWRGAEGLAITPSNGTMQWAVSQAVPFRRMHIRGNMKLNQNNGWSSGGWMADVLVDGNVNSGTQQQWISRNTQWGSWTGSNWNMVFVGVTNPPAGSWPNPPYTKVAQTPIVREKPFVTVDAAGNWGVRVPSLRTNSTGITWAGGSTPGTTIAMSQFFIAKPSDSAATINAQLAAGKHLLFTPGIYALNDTIRVNNPNTVVLGLGFATLRPTTGLAAMTVADVDGVTIAGLLFDAGLINSPVLLEVGPNGSNASHADNPIVLHDVIFRVGGAAAGKASTSFRINSHDTIVDHTWVWRADHGDGVAWNSNTGANGVIVNGNNVTIYGLFVEHYQQYQVLWQGNGGRVYFYQSEIPYDPPTQDSWRSAAGVNGWASYKVADNVTSHEAWGLGIYSVFTNPNIWLTRAIEAPNNPNVRFHNMISVAIGANGGISNVINNTGGSTQPNVTYTPKVTNYPN</sequence>
<feature type="chain" id="PRO_5045558309" description="Coagulation factor 5/8 type domain-containing protein" evidence="1">
    <location>
        <begin position="33"/>
        <end position="734"/>
    </location>
</feature>
<dbReference type="PANTHER" id="PTHR10551:SF9">
    <property type="entry name" value="FASCIN-2"/>
    <property type="match status" value="1"/>
</dbReference>
<dbReference type="PANTHER" id="PTHR10551">
    <property type="entry name" value="FASCIN"/>
    <property type="match status" value="1"/>
</dbReference>
<dbReference type="InterPro" id="IPR010431">
    <property type="entry name" value="Fascin"/>
</dbReference>
<protein>
    <recommendedName>
        <fullName evidence="4">Coagulation factor 5/8 type domain-containing protein</fullName>
    </recommendedName>
</protein>
<dbReference type="InterPro" id="IPR059186">
    <property type="entry name" value="SACTE_4363"/>
</dbReference>
<keyword evidence="1" id="KW-0732">Signal</keyword>
<gene>
    <name evidence="2" type="ORF">Hgul01_04014</name>
</gene>
<dbReference type="CDD" id="cd23669">
    <property type="entry name" value="GH55_SacteLam55A-like"/>
    <property type="match status" value="1"/>
</dbReference>
<accession>A0ABP9X5S5</accession>
<comment type="caution">
    <text evidence="2">The sequence shown here is derived from an EMBL/GenBank/DDBJ whole genome shotgun (WGS) entry which is preliminary data.</text>
</comment>
<organism evidence="2 3">
    <name type="scientific">Herpetosiphon gulosus</name>
    <dbReference type="NCBI Taxonomy" id="1973496"/>
    <lineage>
        <taxon>Bacteria</taxon>
        <taxon>Bacillati</taxon>
        <taxon>Chloroflexota</taxon>
        <taxon>Chloroflexia</taxon>
        <taxon>Herpetosiphonales</taxon>
        <taxon>Herpetosiphonaceae</taxon>
        <taxon>Herpetosiphon</taxon>
    </lineage>
</organism>
<dbReference type="Gene3D" id="2.80.10.50">
    <property type="match status" value="1"/>
</dbReference>
<dbReference type="CDD" id="cd00257">
    <property type="entry name" value="beta-trefoil_FSCN-like"/>
    <property type="match status" value="1"/>
</dbReference>
<evidence type="ECO:0000313" key="3">
    <source>
        <dbReference type="Proteomes" id="UP001428290"/>
    </source>
</evidence>
<evidence type="ECO:0000313" key="2">
    <source>
        <dbReference type="EMBL" id="GAA5530196.1"/>
    </source>
</evidence>
<keyword evidence="3" id="KW-1185">Reference proteome</keyword>
<dbReference type="InterPro" id="IPR008999">
    <property type="entry name" value="Actin-crosslinking"/>
</dbReference>
<evidence type="ECO:0008006" key="4">
    <source>
        <dbReference type="Google" id="ProtNLM"/>
    </source>
</evidence>
<dbReference type="SUPFAM" id="SSF50405">
    <property type="entry name" value="Actin-crosslinking proteins"/>
    <property type="match status" value="1"/>
</dbReference>
<reference evidence="2 3" key="1">
    <citation type="submission" date="2024-02" db="EMBL/GenBank/DDBJ databases">
        <title>Herpetosiphon gulosus NBRC 112829.</title>
        <authorList>
            <person name="Ichikawa N."/>
            <person name="Katano-Makiyama Y."/>
            <person name="Hidaka K."/>
        </authorList>
    </citation>
    <scope>NUCLEOTIDE SEQUENCE [LARGE SCALE GENOMIC DNA]</scope>
    <source>
        <strain evidence="2 3">NBRC 112829</strain>
    </source>
</reference>
<evidence type="ECO:0000256" key="1">
    <source>
        <dbReference type="SAM" id="SignalP"/>
    </source>
</evidence>
<dbReference type="InterPro" id="IPR011050">
    <property type="entry name" value="Pectin_lyase_fold/virulence"/>
</dbReference>
<dbReference type="SUPFAM" id="SSF51126">
    <property type="entry name" value="Pectin lyase-like"/>
    <property type="match status" value="1"/>
</dbReference>
<dbReference type="RefSeq" id="WP_345723793.1">
    <property type="nucleotide sequence ID" value="NZ_BAABRU010000016.1"/>
</dbReference>
<dbReference type="Proteomes" id="UP001428290">
    <property type="component" value="Unassembled WGS sequence"/>
</dbReference>
<dbReference type="EMBL" id="BAABRU010000016">
    <property type="protein sequence ID" value="GAA5530196.1"/>
    <property type="molecule type" value="Genomic_DNA"/>
</dbReference>